<reference evidence="2 3" key="1">
    <citation type="journal article" date="2017" name="Infect. Genet. Evol.">
        <title>The new phylogeny of the genus Mycobacterium: The old and the news.</title>
        <authorList>
            <person name="Tortoli E."/>
            <person name="Fedrizzi T."/>
            <person name="Meehan C.J."/>
            <person name="Trovato A."/>
            <person name="Grottola A."/>
            <person name="Giacobazzi E."/>
            <person name="Serpini G.F."/>
            <person name="Tagliazucchi S."/>
            <person name="Fabio A."/>
            <person name="Bettua C."/>
            <person name="Bertorelli R."/>
            <person name="Frascaro F."/>
            <person name="De Sanctis V."/>
            <person name="Pecorari M."/>
            <person name="Jousson O."/>
            <person name="Segata N."/>
            <person name="Cirillo D.M."/>
        </authorList>
    </citation>
    <scope>NUCLEOTIDE SEQUENCE [LARGE SCALE GENOMIC DNA]</scope>
    <source>
        <strain evidence="2 3">CIP1034565</strain>
    </source>
</reference>
<dbReference type="Pfam" id="PF00535">
    <property type="entry name" value="Glycos_transf_2"/>
    <property type="match status" value="1"/>
</dbReference>
<feature type="domain" description="Glycosyltransferase 2-like" evidence="1">
    <location>
        <begin position="96"/>
        <end position="236"/>
    </location>
</feature>
<sequence>MGDTRQRGPVDTAGPRLPDGFAVQVDRRVRVLGAGTALLGGSPARLLRLQPEAGGMLDGGRLEVRDAQSAELARTLLDATVAHPRPASGPSYLDVTIVIPVCDNIAGVVRLLNTLRGMKVIVVDDGSVDPLRDSDFDASSCDVRILRNERPRGRAAARNLGLAACQTDFVAFLDSDVTPRRGWMEALLGHFCDPAVALVAPRIVGMPGSENLLARYEAVRSSLDLGKREAPVVAYGAVSHVPSAAIVARVDALRSVAGFDESMSCGEDIDLCWRLTEVGARLRYEPIALVSHDYGSRPLEWMKRRAQSGLSSGPLAERHPGKVAPVLLSAWSTLPWLLLLIGTRLGAFAAVFAAGMAGGRLAQGMRVPEATVGDVAAVAARGLGEAVLQLASAICRHYWPVAAVAALLAPRWRHIVLLAAVVDGVADWLAHRDAAADEVKPIGPLAYLLIRRLDDMAYGAGLWASAVRGRTIEPLLPQLRS</sequence>
<gene>
    <name evidence="2" type="primary">mftF</name>
    <name evidence="2" type="ORF">CQY22_001290</name>
</gene>
<evidence type="ECO:0000313" key="2">
    <source>
        <dbReference type="EMBL" id="PIB77606.1"/>
    </source>
</evidence>
<dbReference type="Gene3D" id="3.90.550.10">
    <property type="entry name" value="Spore Coat Polysaccharide Biosynthesis Protein SpsA, Chain A"/>
    <property type="match status" value="1"/>
</dbReference>
<dbReference type="GO" id="GO:0016740">
    <property type="term" value="F:transferase activity"/>
    <property type="evidence" value="ECO:0007669"/>
    <property type="project" value="UniProtKB-KW"/>
</dbReference>
<dbReference type="Proteomes" id="UP000230551">
    <property type="component" value="Unassembled WGS sequence"/>
</dbReference>
<dbReference type="PANTHER" id="PTHR43646">
    <property type="entry name" value="GLYCOSYLTRANSFERASE"/>
    <property type="match status" value="1"/>
</dbReference>
<dbReference type="NCBIfam" id="TIGR03965">
    <property type="entry name" value="mycofact_glyco"/>
    <property type="match status" value="1"/>
</dbReference>
<dbReference type="AlphaFoldDB" id="A0A2G5PH20"/>
<protein>
    <submittedName>
        <fullName evidence="2">Mycofactocin system glycosyltransferase</fullName>
    </submittedName>
</protein>
<dbReference type="STRING" id="85968.GCA_900073015_01590"/>
<dbReference type="InterPro" id="IPR029044">
    <property type="entry name" value="Nucleotide-diphossugar_trans"/>
</dbReference>
<keyword evidence="3" id="KW-1185">Reference proteome</keyword>
<dbReference type="OrthoDB" id="5243838at2"/>
<keyword evidence="2" id="KW-0808">Transferase</keyword>
<dbReference type="SUPFAM" id="SSF53448">
    <property type="entry name" value="Nucleotide-diphospho-sugar transferases"/>
    <property type="match status" value="1"/>
</dbReference>
<dbReference type="PANTHER" id="PTHR43646:SF6">
    <property type="entry name" value="PRE-MYCOFACTOCIN GLYCOSYLTRANSFERASE"/>
    <property type="match status" value="1"/>
</dbReference>
<accession>A0A2G5PH20</accession>
<dbReference type="InterPro" id="IPR001173">
    <property type="entry name" value="Glyco_trans_2-like"/>
</dbReference>
<comment type="caution">
    <text evidence="2">The sequence shown here is derived from an EMBL/GenBank/DDBJ whole genome shotgun (WGS) entry which is preliminary data.</text>
</comment>
<dbReference type="InterPro" id="IPR023981">
    <property type="entry name" value="MftF"/>
</dbReference>
<organism evidence="2 3">
    <name type="scientific">Mycolicibacterium brumae</name>
    <dbReference type="NCBI Taxonomy" id="85968"/>
    <lineage>
        <taxon>Bacteria</taxon>
        <taxon>Bacillati</taxon>
        <taxon>Actinomycetota</taxon>
        <taxon>Actinomycetes</taxon>
        <taxon>Mycobacteriales</taxon>
        <taxon>Mycobacteriaceae</taxon>
        <taxon>Mycolicibacterium</taxon>
    </lineage>
</organism>
<evidence type="ECO:0000259" key="1">
    <source>
        <dbReference type="Pfam" id="PF00535"/>
    </source>
</evidence>
<dbReference type="RefSeq" id="WP_090588349.1">
    <property type="nucleotide sequence ID" value="NZ_CP104302.1"/>
</dbReference>
<proteinExistence type="predicted"/>
<evidence type="ECO:0000313" key="3">
    <source>
        <dbReference type="Proteomes" id="UP000230551"/>
    </source>
</evidence>
<dbReference type="EMBL" id="PDCN02000001">
    <property type="protein sequence ID" value="PIB77606.1"/>
    <property type="molecule type" value="Genomic_DNA"/>
</dbReference>
<name>A0A2G5PH20_9MYCO</name>